<dbReference type="RefSeq" id="WP_015285405.1">
    <property type="nucleotide sequence ID" value="NC_019943.1"/>
</dbReference>
<dbReference type="InterPro" id="IPR020022">
    <property type="entry name" value="N-acetyl_sugar_amidoTrfase"/>
</dbReference>
<dbReference type="STRING" id="593750.Metfor_1405"/>
<sequence length="384" mass="45048">MTSSDYQICSKCICDTTIPDIFFDSDGVCNFCHEHNERENNSPLNVEGKAHLEKIIQNIKNKGNGKKYDCIIGVSGGTDSTYCLYLAKQWGLRPLAVHFDNGWNSEISVRNIKNATTKLDFDLDTWVADWEEFKDLQIAFLRSSVPEADMPTDIAYLSVLYKIAVKENVKFIINGSNFRTEGKQPSAWGYGDGKYIKSVYKQFGKGKKLQKIPNLSMADLFYFHFIKQIQFIKPLYYMNYNKHEAMKVLEKEVGWQYYGGHHFENVYTRFIHGYYLPKKFGIEKRIIEFSALIRSNQLTRDDALEKIKEVIYPKELVVQDIQFIINKLNITNDEYQKIMKAPNRYFYDYKTNYPLIMKMRFFINIAYKLKLYPDKIYGKIHINI</sequence>
<reference evidence="1 2" key="2">
    <citation type="journal article" date="2014" name="Genome Announc.">
        <title>Complete Genome Sequence of Methanoregula formicica SMSPT, a Mesophilic Hydrogenotrophic Methanogen Isolated from a Methanogenic Upflow Anaerobic Sludge Blanket Reactor.</title>
        <authorList>
            <person name="Yamamoto K."/>
            <person name="Tamaki H."/>
            <person name="Cadillo-Quiroz H."/>
            <person name="Imachi H."/>
            <person name="Kyrpides N."/>
            <person name="Woyke T."/>
            <person name="Goodwin L."/>
            <person name="Zinder S.H."/>
            <person name="Kamagata Y."/>
            <person name="Liu W.T."/>
        </authorList>
    </citation>
    <scope>NUCLEOTIDE SEQUENCE [LARGE SCALE GENOMIC DNA]</scope>
    <source>
        <strain evidence="2">DSM 22288 / NBRC 105244 / SMSP</strain>
    </source>
</reference>
<dbReference type="Proteomes" id="UP000010824">
    <property type="component" value="Chromosome"/>
</dbReference>
<dbReference type="AlphaFoldDB" id="L0HCH2"/>
<gene>
    <name evidence="1" type="ordered locus">Metfor_1405</name>
</gene>
<keyword evidence="2" id="KW-1185">Reference proteome</keyword>
<dbReference type="InterPro" id="IPR014729">
    <property type="entry name" value="Rossmann-like_a/b/a_fold"/>
</dbReference>
<dbReference type="HOGENOM" id="CLU_056004_0_0_2"/>
<keyword evidence="1" id="KW-0808">Transferase</keyword>
<evidence type="ECO:0000313" key="1">
    <source>
        <dbReference type="EMBL" id="AGB02442.1"/>
    </source>
</evidence>
<dbReference type="NCBIfam" id="TIGR03573">
    <property type="entry name" value="WbuX"/>
    <property type="match status" value="1"/>
</dbReference>
<protein>
    <submittedName>
        <fullName evidence="1">N-acetyl sugar amidotransferase</fullName>
    </submittedName>
</protein>
<dbReference type="GeneID" id="14307794"/>
<dbReference type="GO" id="GO:0016740">
    <property type="term" value="F:transferase activity"/>
    <property type="evidence" value="ECO:0007669"/>
    <property type="project" value="UniProtKB-KW"/>
</dbReference>
<reference evidence="2" key="1">
    <citation type="submission" date="2011-12" db="EMBL/GenBank/DDBJ databases">
        <title>Complete sequence of Methanoregula formicicum SMSP.</title>
        <authorList>
            <person name="Lucas S."/>
            <person name="Han J."/>
            <person name="Lapidus A."/>
            <person name="Cheng J.-F."/>
            <person name="Goodwin L."/>
            <person name="Pitluck S."/>
            <person name="Peters L."/>
            <person name="Ovchinnikova G."/>
            <person name="Teshima H."/>
            <person name="Detter J.C."/>
            <person name="Han C."/>
            <person name="Tapia R."/>
            <person name="Land M."/>
            <person name="Hauser L."/>
            <person name="Kyrpides N."/>
            <person name="Ivanova N."/>
            <person name="Pagani I."/>
            <person name="Imachi H."/>
            <person name="Tamaki H."/>
            <person name="Sekiguchi Y."/>
            <person name="Kamagata Y."/>
            <person name="Cadillo-Quiroz H."/>
            <person name="Zinder S."/>
            <person name="Liu W.-T."/>
            <person name="Woyke T."/>
        </authorList>
    </citation>
    <scope>NUCLEOTIDE SEQUENCE [LARGE SCALE GENOMIC DNA]</scope>
    <source>
        <strain evidence="2">DSM 22288 / NBRC 105244 / SMSP</strain>
    </source>
</reference>
<dbReference type="KEGG" id="mfo:Metfor_1405"/>
<name>L0HCH2_METFS</name>
<dbReference type="SUPFAM" id="SSF52402">
    <property type="entry name" value="Adenine nucleotide alpha hydrolases-like"/>
    <property type="match status" value="1"/>
</dbReference>
<accession>L0HCH2</accession>
<dbReference type="EMBL" id="CP003167">
    <property type="protein sequence ID" value="AGB02442.1"/>
    <property type="molecule type" value="Genomic_DNA"/>
</dbReference>
<dbReference type="InParanoid" id="L0HCH2"/>
<dbReference type="OrthoDB" id="10500at2157"/>
<organism evidence="1 2">
    <name type="scientific">Methanoregula formicica (strain DSM 22288 / NBRC 105244 / SMSP)</name>
    <dbReference type="NCBI Taxonomy" id="593750"/>
    <lineage>
        <taxon>Archaea</taxon>
        <taxon>Methanobacteriati</taxon>
        <taxon>Methanobacteriota</taxon>
        <taxon>Stenosarchaea group</taxon>
        <taxon>Methanomicrobia</taxon>
        <taxon>Methanomicrobiales</taxon>
        <taxon>Methanoregulaceae</taxon>
        <taxon>Methanoregula</taxon>
    </lineage>
</organism>
<dbReference type="eggNOG" id="arCOG15275">
    <property type="taxonomic scope" value="Archaea"/>
</dbReference>
<dbReference type="Gene3D" id="3.40.50.620">
    <property type="entry name" value="HUPs"/>
    <property type="match status" value="1"/>
</dbReference>
<proteinExistence type="predicted"/>
<evidence type="ECO:0000313" key="2">
    <source>
        <dbReference type="Proteomes" id="UP000010824"/>
    </source>
</evidence>